<dbReference type="CDD" id="cd07012">
    <property type="entry name" value="PBP2_Bug_TTT"/>
    <property type="match status" value="1"/>
</dbReference>
<dbReference type="SUPFAM" id="SSF53850">
    <property type="entry name" value="Periplasmic binding protein-like II"/>
    <property type="match status" value="1"/>
</dbReference>
<protein>
    <recommendedName>
        <fullName evidence="4">ABC transporter substrate-binding protein</fullName>
    </recommendedName>
</protein>
<proteinExistence type="inferred from homology"/>
<dbReference type="RefSeq" id="WP_088604905.1">
    <property type="nucleotide sequence ID" value="NZ_NJIH01000010.1"/>
</dbReference>
<dbReference type="Proteomes" id="UP000214603">
    <property type="component" value="Unassembled WGS sequence"/>
</dbReference>
<keyword evidence="3" id="KW-1185">Reference proteome</keyword>
<dbReference type="Gene3D" id="3.40.190.150">
    <property type="entry name" value="Bordetella uptake gene, domain 1"/>
    <property type="match status" value="1"/>
</dbReference>
<comment type="caution">
    <text evidence="2">The sequence shown here is derived from an EMBL/GenBank/DDBJ whole genome shotgun (WGS) entry which is preliminary data.</text>
</comment>
<reference evidence="3" key="1">
    <citation type="submission" date="2017-06" db="EMBL/GenBank/DDBJ databases">
        <title>Herbaspirillum phytohormonus sp. nov., isolated from the root nodule of Robinia pseudoacacia in lead-zinc mine.</title>
        <authorList>
            <person name="Fan M."/>
            <person name="Lin Y."/>
        </authorList>
    </citation>
    <scope>NUCLEOTIDE SEQUENCE [LARGE SCALE GENOMIC DNA]</scope>
    <source>
        <strain evidence="3">SC-089</strain>
    </source>
</reference>
<dbReference type="PIRSF" id="PIRSF017082">
    <property type="entry name" value="YflP"/>
    <property type="match status" value="1"/>
</dbReference>
<dbReference type="PANTHER" id="PTHR42928:SF5">
    <property type="entry name" value="BLR1237 PROTEIN"/>
    <property type="match status" value="1"/>
</dbReference>
<dbReference type="Gene3D" id="3.40.190.10">
    <property type="entry name" value="Periplasmic binding protein-like II"/>
    <property type="match status" value="1"/>
</dbReference>
<sequence>MKSTCRKAGIQYSDAKGAASGARTPDMVRRSLLASTLMSVSMPLFAAQAWPSRPITIVIPYSPGTGNDIVGRLLAAKLPKYLGNDSIVVENRAGASGYIATDYVRRAKPDGYVMLLSSVSFSINVYTMKVKYGVSDFSPVAMVGRQPFTLVVNRSVPASSVAQLVAYMKANPGKLSAGQGGPTGTTYFLLESFEKATGVHVVSAAYKGTTDAMMDLLADRIQLLFAPISTSMSYLNSGHVRVLGVTGSARTPIMPDVPTFTELGYPMLDISTWFAFLGPAGMPRHVVDTMDQALSKTLMLKEVAEPLIKQGIVPSYESADKLGSFLRSDMEMWGRLVNDSAAGRQSKKRP</sequence>
<gene>
    <name evidence="2" type="ORF">CEY11_18655</name>
</gene>
<accession>A0A225M6E8</accession>
<dbReference type="InterPro" id="IPR005064">
    <property type="entry name" value="BUG"/>
</dbReference>
<dbReference type="OrthoDB" id="8970543at2"/>
<organism evidence="2 3">
    <name type="scientific">Candidimonas nitroreducens</name>
    <dbReference type="NCBI Taxonomy" id="683354"/>
    <lineage>
        <taxon>Bacteria</taxon>
        <taxon>Pseudomonadati</taxon>
        <taxon>Pseudomonadota</taxon>
        <taxon>Betaproteobacteria</taxon>
        <taxon>Burkholderiales</taxon>
        <taxon>Alcaligenaceae</taxon>
        <taxon>Candidimonas</taxon>
    </lineage>
</organism>
<dbReference type="PANTHER" id="PTHR42928">
    <property type="entry name" value="TRICARBOXYLATE-BINDING PROTEIN"/>
    <property type="match status" value="1"/>
</dbReference>
<evidence type="ECO:0000313" key="2">
    <source>
        <dbReference type="EMBL" id="OWT56897.1"/>
    </source>
</evidence>
<evidence type="ECO:0000313" key="3">
    <source>
        <dbReference type="Proteomes" id="UP000214603"/>
    </source>
</evidence>
<dbReference type="EMBL" id="NJIH01000010">
    <property type="protein sequence ID" value="OWT56897.1"/>
    <property type="molecule type" value="Genomic_DNA"/>
</dbReference>
<dbReference type="Pfam" id="PF03401">
    <property type="entry name" value="TctC"/>
    <property type="match status" value="1"/>
</dbReference>
<name>A0A225M6E8_9BURK</name>
<dbReference type="AlphaFoldDB" id="A0A225M6E8"/>
<dbReference type="InterPro" id="IPR042100">
    <property type="entry name" value="Bug_dom1"/>
</dbReference>
<evidence type="ECO:0008006" key="4">
    <source>
        <dbReference type="Google" id="ProtNLM"/>
    </source>
</evidence>
<evidence type="ECO:0000256" key="1">
    <source>
        <dbReference type="ARBA" id="ARBA00006987"/>
    </source>
</evidence>
<comment type="similarity">
    <text evidence="1">Belongs to the UPF0065 (bug) family.</text>
</comment>